<dbReference type="EMBL" id="JBBPBN010000473">
    <property type="protein sequence ID" value="KAK8485880.1"/>
    <property type="molecule type" value="Genomic_DNA"/>
</dbReference>
<dbReference type="PANTHER" id="PTHR47723:SF19">
    <property type="entry name" value="POLYNUCLEOTIDYL TRANSFERASE, RIBONUCLEASE H-LIKE SUPERFAMILY PROTEIN"/>
    <property type="match status" value="1"/>
</dbReference>
<dbReference type="SUPFAM" id="SSF53098">
    <property type="entry name" value="Ribonuclease H-like"/>
    <property type="match status" value="1"/>
</dbReference>
<evidence type="ECO:0000259" key="1">
    <source>
        <dbReference type="Pfam" id="PF13456"/>
    </source>
</evidence>
<sequence>MALFDARLIRRSLAWAKHYSGCVARGMGSISDSRLVPLERFVPYPDWVILNVDGDVPMPMSSGSIGGLFHNCDGDWIMGFAKAVGHANSLQAELWALFEGLLLAWEQGFEKVLVRSDSKQTVDLVNSPSTDSSVLSLVRAIHRLRRHSWATIVSWVPRDDNRPADALAKLVDSSVFFFTCLLRTSIRSGLAFKL</sequence>
<dbReference type="InterPro" id="IPR002156">
    <property type="entry name" value="RNaseH_domain"/>
</dbReference>
<dbReference type="CDD" id="cd06222">
    <property type="entry name" value="RNase_H_like"/>
    <property type="match status" value="1"/>
</dbReference>
<reference evidence="2 3" key="1">
    <citation type="journal article" date="2024" name="G3 (Bethesda)">
        <title>Genome assembly of Hibiscus sabdariffa L. provides insights into metabolisms of medicinal natural products.</title>
        <authorList>
            <person name="Kim T."/>
        </authorList>
    </citation>
    <scope>NUCLEOTIDE SEQUENCE [LARGE SCALE GENOMIC DNA]</scope>
    <source>
        <strain evidence="2">TK-2024</strain>
        <tissue evidence="2">Old leaves</tissue>
    </source>
</reference>
<dbReference type="InterPro" id="IPR012337">
    <property type="entry name" value="RNaseH-like_sf"/>
</dbReference>
<protein>
    <recommendedName>
        <fullName evidence="1">RNase H type-1 domain-containing protein</fullName>
    </recommendedName>
</protein>
<accession>A0ABR1ZYR2</accession>
<dbReference type="InterPro" id="IPR053151">
    <property type="entry name" value="RNase_H-like"/>
</dbReference>
<dbReference type="InterPro" id="IPR036397">
    <property type="entry name" value="RNaseH_sf"/>
</dbReference>
<gene>
    <name evidence="2" type="ORF">V6N11_066247</name>
</gene>
<name>A0ABR1ZYR2_9ROSI</name>
<evidence type="ECO:0000313" key="3">
    <source>
        <dbReference type="Proteomes" id="UP001396334"/>
    </source>
</evidence>
<dbReference type="Gene3D" id="3.30.420.10">
    <property type="entry name" value="Ribonuclease H-like superfamily/Ribonuclease H"/>
    <property type="match status" value="1"/>
</dbReference>
<dbReference type="InterPro" id="IPR044730">
    <property type="entry name" value="RNase_H-like_dom_plant"/>
</dbReference>
<evidence type="ECO:0000313" key="2">
    <source>
        <dbReference type="EMBL" id="KAK8485880.1"/>
    </source>
</evidence>
<organism evidence="2 3">
    <name type="scientific">Hibiscus sabdariffa</name>
    <name type="common">roselle</name>
    <dbReference type="NCBI Taxonomy" id="183260"/>
    <lineage>
        <taxon>Eukaryota</taxon>
        <taxon>Viridiplantae</taxon>
        <taxon>Streptophyta</taxon>
        <taxon>Embryophyta</taxon>
        <taxon>Tracheophyta</taxon>
        <taxon>Spermatophyta</taxon>
        <taxon>Magnoliopsida</taxon>
        <taxon>eudicotyledons</taxon>
        <taxon>Gunneridae</taxon>
        <taxon>Pentapetalae</taxon>
        <taxon>rosids</taxon>
        <taxon>malvids</taxon>
        <taxon>Malvales</taxon>
        <taxon>Malvaceae</taxon>
        <taxon>Malvoideae</taxon>
        <taxon>Hibiscus</taxon>
    </lineage>
</organism>
<comment type="caution">
    <text evidence="2">The sequence shown here is derived from an EMBL/GenBank/DDBJ whole genome shotgun (WGS) entry which is preliminary data.</text>
</comment>
<dbReference type="Pfam" id="PF13456">
    <property type="entry name" value="RVT_3"/>
    <property type="match status" value="1"/>
</dbReference>
<dbReference type="Proteomes" id="UP001396334">
    <property type="component" value="Unassembled WGS sequence"/>
</dbReference>
<proteinExistence type="predicted"/>
<feature type="domain" description="RNase H type-1" evidence="1">
    <location>
        <begin position="51"/>
        <end position="170"/>
    </location>
</feature>
<dbReference type="PANTHER" id="PTHR47723">
    <property type="entry name" value="OS05G0353850 PROTEIN"/>
    <property type="match status" value="1"/>
</dbReference>
<keyword evidence="3" id="KW-1185">Reference proteome</keyword>